<evidence type="ECO:0000313" key="2">
    <source>
        <dbReference type="EMBL" id="EGG03182.1"/>
    </source>
</evidence>
<dbReference type="SUPFAM" id="SSF53613">
    <property type="entry name" value="Ribokinase-like"/>
    <property type="match status" value="1"/>
</dbReference>
<reference evidence="3" key="1">
    <citation type="journal article" date="2011" name="Proc. Natl. Acad. Sci. U.S.A.">
        <title>Obligate biotrophy features unraveled by the genomic analysis of rust fungi.</title>
        <authorList>
            <person name="Duplessis S."/>
            <person name="Cuomo C.A."/>
            <person name="Lin Y.-C."/>
            <person name="Aerts A."/>
            <person name="Tisserant E."/>
            <person name="Veneault-Fourrey C."/>
            <person name="Joly D.L."/>
            <person name="Hacquard S."/>
            <person name="Amselem J."/>
            <person name="Cantarel B.L."/>
            <person name="Chiu R."/>
            <person name="Coutinho P.M."/>
            <person name="Feau N."/>
            <person name="Field M."/>
            <person name="Frey P."/>
            <person name="Gelhaye E."/>
            <person name="Goldberg J."/>
            <person name="Grabherr M.G."/>
            <person name="Kodira C.D."/>
            <person name="Kohler A."/>
            <person name="Kuees U."/>
            <person name="Lindquist E.A."/>
            <person name="Lucas S.M."/>
            <person name="Mago R."/>
            <person name="Mauceli E."/>
            <person name="Morin E."/>
            <person name="Murat C."/>
            <person name="Pangilinan J.L."/>
            <person name="Park R."/>
            <person name="Pearson M."/>
            <person name="Quesneville H."/>
            <person name="Rouhier N."/>
            <person name="Sakthikumar S."/>
            <person name="Salamov A.A."/>
            <person name="Schmutz J."/>
            <person name="Selles B."/>
            <person name="Shapiro H."/>
            <person name="Tanguay P."/>
            <person name="Tuskan G.A."/>
            <person name="Henrissat B."/>
            <person name="Van de Peer Y."/>
            <person name="Rouze P."/>
            <person name="Ellis J.G."/>
            <person name="Dodds P.N."/>
            <person name="Schein J.E."/>
            <person name="Zhong S."/>
            <person name="Hamelin R.C."/>
            <person name="Grigoriev I.V."/>
            <person name="Szabo L.J."/>
            <person name="Martin F."/>
        </authorList>
    </citation>
    <scope>NUCLEOTIDE SEQUENCE [LARGE SCALE GENOMIC DNA]</scope>
    <source>
        <strain evidence="3">98AG31 / pathotype 3-4-7</strain>
    </source>
</reference>
<sequence length="305" mass="33896">MSGILVVVVHMVPPKQILMLIHKGQDFPSEIEERLLNYSPSLFTFINDPNHPLTTRALNIYSNTQRDFKYLTPKRQIKLIDIASHTPKFVHLICSPSRMNETIEDLQNLRTGSGQISSHLDQHQITNWSPLFVYEPIPDSCLPENLEKLISLSKHIEVFSPNELEARSFIGLITPSDEVPEEIEDIARVFQNHGFKNVVIRCGKMGAFVLTHQESNKGTWVPAMIEDQSKVIDQTGGGNAFLGGLMAGLAKGLGLVEASYCGAVSAGLTISQLGLPDMTVDDDGLELWGNLKQVPEELKIKLMAR</sequence>
<dbReference type="RefSeq" id="XP_007413642.1">
    <property type="nucleotide sequence ID" value="XM_007413580.1"/>
</dbReference>
<accession>F4RWR6</accession>
<dbReference type="Proteomes" id="UP000001072">
    <property type="component" value="Unassembled WGS sequence"/>
</dbReference>
<protein>
    <recommendedName>
        <fullName evidence="1">Carbohydrate kinase PfkB domain-containing protein</fullName>
    </recommendedName>
</protein>
<dbReference type="GeneID" id="18923788"/>
<feature type="domain" description="Carbohydrate kinase PfkB" evidence="1">
    <location>
        <begin position="143"/>
        <end position="275"/>
    </location>
</feature>
<dbReference type="InterPro" id="IPR011611">
    <property type="entry name" value="PfkB_dom"/>
</dbReference>
<dbReference type="Gene3D" id="3.40.1190.20">
    <property type="match status" value="1"/>
</dbReference>
<dbReference type="Pfam" id="PF00294">
    <property type="entry name" value="PfkB"/>
    <property type="match status" value="1"/>
</dbReference>
<dbReference type="eggNOG" id="ENOG502RXMJ">
    <property type="taxonomic scope" value="Eukaryota"/>
</dbReference>
<evidence type="ECO:0000259" key="1">
    <source>
        <dbReference type="Pfam" id="PF00294"/>
    </source>
</evidence>
<organism evidence="3">
    <name type="scientific">Melampsora larici-populina (strain 98AG31 / pathotype 3-4-7)</name>
    <name type="common">Poplar leaf rust fungus</name>
    <dbReference type="NCBI Taxonomy" id="747676"/>
    <lineage>
        <taxon>Eukaryota</taxon>
        <taxon>Fungi</taxon>
        <taxon>Dikarya</taxon>
        <taxon>Basidiomycota</taxon>
        <taxon>Pucciniomycotina</taxon>
        <taxon>Pucciniomycetes</taxon>
        <taxon>Pucciniales</taxon>
        <taxon>Melampsoraceae</taxon>
        <taxon>Melampsora</taxon>
    </lineage>
</organism>
<dbReference type="PANTHER" id="PTHR47098:SF2">
    <property type="entry name" value="PROTEIN MAK32"/>
    <property type="match status" value="1"/>
</dbReference>
<name>F4RWR6_MELLP</name>
<dbReference type="STRING" id="747676.F4RWR6"/>
<dbReference type="InterPro" id="IPR029056">
    <property type="entry name" value="Ribokinase-like"/>
</dbReference>
<dbReference type="EMBL" id="GL883126">
    <property type="protein sequence ID" value="EGG03182.1"/>
    <property type="molecule type" value="Genomic_DNA"/>
</dbReference>
<dbReference type="AlphaFoldDB" id="F4RWR6"/>
<dbReference type="OrthoDB" id="497927at2759"/>
<keyword evidence="3" id="KW-1185">Reference proteome</keyword>
<dbReference type="KEGG" id="mlr:MELLADRAFT_109523"/>
<dbReference type="HOGENOM" id="CLU_032834_2_0_1"/>
<dbReference type="FunCoup" id="F4RWR6">
    <property type="interactions" value="1"/>
</dbReference>
<evidence type="ECO:0000313" key="3">
    <source>
        <dbReference type="Proteomes" id="UP000001072"/>
    </source>
</evidence>
<gene>
    <name evidence="2" type="ORF">MELLADRAFT_109523</name>
</gene>
<dbReference type="PANTHER" id="PTHR47098">
    <property type="entry name" value="PROTEIN MAK32"/>
    <property type="match status" value="1"/>
</dbReference>
<dbReference type="InParanoid" id="F4RWR6"/>
<dbReference type="VEuPathDB" id="FungiDB:MELLADRAFT_109523"/>
<proteinExistence type="predicted"/>